<evidence type="ECO:0000313" key="2">
    <source>
        <dbReference type="Proteomes" id="UP000481153"/>
    </source>
</evidence>
<sequence>MYGSIQDIKPYNVWSHTTSGRFAEILQNDVAISLLMEISRPTSSKGWRIFLGISIPPEDPDVIHFCSFETKLNVHQYQEAERDPVPPFHLELMPFWTFFSRNPHH</sequence>
<keyword evidence="2" id="KW-1185">Reference proteome</keyword>
<name>A0A6G0WG54_9STRA</name>
<accession>A0A6G0WG54</accession>
<reference evidence="1 2" key="1">
    <citation type="submission" date="2019-07" db="EMBL/GenBank/DDBJ databases">
        <title>Genomics analysis of Aphanomyces spp. identifies a new class of oomycete effector associated with host adaptation.</title>
        <authorList>
            <person name="Gaulin E."/>
        </authorList>
    </citation>
    <scope>NUCLEOTIDE SEQUENCE [LARGE SCALE GENOMIC DNA]</scope>
    <source>
        <strain evidence="1 2">ATCC 201684</strain>
    </source>
</reference>
<gene>
    <name evidence="1" type="ORF">Ae201684_015661</name>
</gene>
<evidence type="ECO:0000313" key="1">
    <source>
        <dbReference type="EMBL" id="KAF0725996.1"/>
    </source>
</evidence>
<protein>
    <submittedName>
        <fullName evidence="1">Uncharacterized protein</fullName>
    </submittedName>
</protein>
<dbReference type="Proteomes" id="UP000481153">
    <property type="component" value="Unassembled WGS sequence"/>
</dbReference>
<comment type="caution">
    <text evidence="1">The sequence shown here is derived from an EMBL/GenBank/DDBJ whole genome shotgun (WGS) entry which is preliminary data.</text>
</comment>
<organism evidence="1 2">
    <name type="scientific">Aphanomyces euteiches</name>
    <dbReference type="NCBI Taxonomy" id="100861"/>
    <lineage>
        <taxon>Eukaryota</taxon>
        <taxon>Sar</taxon>
        <taxon>Stramenopiles</taxon>
        <taxon>Oomycota</taxon>
        <taxon>Saprolegniomycetes</taxon>
        <taxon>Saprolegniales</taxon>
        <taxon>Verrucalvaceae</taxon>
        <taxon>Aphanomyces</taxon>
    </lineage>
</organism>
<dbReference type="EMBL" id="VJMJ01000229">
    <property type="protein sequence ID" value="KAF0725996.1"/>
    <property type="molecule type" value="Genomic_DNA"/>
</dbReference>
<dbReference type="AlphaFoldDB" id="A0A6G0WG54"/>
<proteinExistence type="predicted"/>